<keyword evidence="1" id="KW-0677">Repeat</keyword>
<dbReference type="Proteomes" id="UP001642483">
    <property type="component" value="Unassembled WGS sequence"/>
</dbReference>
<keyword evidence="2" id="KW-1015">Disulfide bond</keyword>
<accession>A0ABP0G1E4</accession>
<name>A0ABP0G1E4_CLALP</name>
<sequence length="406" mass="46028">MMLSSAVVAFTFVIGMFCIIFSTAVESHSERDMLENDEVSYISSNQHTVDEGVGGGLACIKEARIEFHYGFGYIYSPVCSHNVVDHSWHIESKLANYTLTLQKDFVFKLAYQDTLLVYDGPSGNSPLIANFTNGAEFHTRHSSGADLFIRYLSNSYDPSQTSFKLRYAHYVRFRSVHLFAGPEYEFITSPGFPSPYLPDLDYKWYIYPRTLESIELTMLECEIETYDFLTVIVDSHSVDLAPFSVNSFPMTFTGIIDVRVYFKTNYAMALKGFKAKYRSIPLPDDHTWTSTCQYQSYQSKENGISWLYDNLLGAHCVFLPPVNDTSAYKFQIESSDIPNGTTILTINSIKNGVLATLSDFDGFSNYDLGTYQDPNLFIRLLKAVVREDLGFASVNVRYDAVVQELL</sequence>
<evidence type="ECO:0000313" key="4">
    <source>
        <dbReference type="EMBL" id="CAK8684708.1"/>
    </source>
</evidence>
<gene>
    <name evidence="4" type="ORF">CVLEPA_LOCUS15831</name>
</gene>
<evidence type="ECO:0000313" key="5">
    <source>
        <dbReference type="Proteomes" id="UP001642483"/>
    </source>
</evidence>
<dbReference type="CDD" id="cd00041">
    <property type="entry name" value="CUB"/>
    <property type="match status" value="1"/>
</dbReference>
<dbReference type="InterPro" id="IPR000859">
    <property type="entry name" value="CUB_dom"/>
</dbReference>
<comment type="caution">
    <text evidence="4">The sequence shown here is derived from an EMBL/GenBank/DDBJ whole genome shotgun (WGS) entry which is preliminary data.</text>
</comment>
<dbReference type="PANTHER" id="PTHR24251:SF30">
    <property type="entry name" value="MEMBRANE FRIZZLED-RELATED PROTEIN"/>
    <property type="match status" value="1"/>
</dbReference>
<protein>
    <recommendedName>
        <fullName evidence="3">CUB domain-containing protein</fullName>
    </recommendedName>
</protein>
<organism evidence="4 5">
    <name type="scientific">Clavelina lepadiformis</name>
    <name type="common">Light-bulb sea squirt</name>
    <name type="synonym">Ascidia lepadiformis</name>
    <dbReference type="NCBI Taxonomy" id="159417"/>
    <lineage>
        <taxon>Eukaryota</taxon>
        <taxon>Metazoa</taxon>
        <taxon>Chordata</taxon>
        <taxon>Tunicata</taxon>
        <taxon>Ascidiacea</taxon>
        <taxon>Aplousobranchia</taxon>
        <taxon>Clavelinidae</taxon>
        <taxon>Clavelina</taxon>
    </lineage>
</organism>
<keyword evidence="5" id="KW-1185">Reference proteome</keyword>
<evidence type="ECO:0000256" key="1">
    <source>
        <dbReference type="ARBA" id="ARBA00022737"/>
    </source>
</evidence>
<feature type="domain" description="CUB" evidence="3">
    <location>
        <begin position="174"/>
        <end position="280"/>
    </location>
</feature>
<dbReference type="SUPFAM" id="SSF49854">
    <property type="entry name" value="Spermadhesin, CUB domain"/>
    <property type="match status" value="2"/>
</dbReference>
<dbReference type="EMBL" id="CAWYQH010000098">
    <property type="protein sequence ID" value="CAK8684708.1"/>
    <property type="molecule type" value="Genomic_DNA"/>
</dbReference>
<dbReference type="Gene3D" id="2.60.120.290">
    <property type="entry name" value="Spermadhesin, CUB domain"/>
    <property type="match status" value="2"/>
</dbReference>
<proteinExistence type="predicted"/>
<dbReference type="SMART" id="SM00042">
    <property type="entry name" value="CUB"/>
    <property type="match status" value="1"/>
</dbReference>
<dbReference type="Pfam" id="PF00431">
    <property type="entry name" value="CUB"/>
    <property type="match status" value="1"/>
</dbReference>
<evidence type="ECO:0000259" key="3">
    <source>
        <dbReference type="SMART" id="SM00042"/>
    </source>
</evidence>
<dbReference type="InterPro" id="IPR035914">
    <property type="entry name" value="Sperma_CUB_dom_sf"/>
</dbReference>
<dbReference type="PANTHER" id="PTHR24251">
    <property type="entry name" value="OVOCHYMASE-RELATED"/>
    <property type="match status" value="1"/>
</dbReference>
<evidence type="ECO:0000256" key="2">
    <source>
        <dbReference type="ARBA" id="ARBA00023157"/>
    </source>
</evidence>
<reference evidence="4 5" key="1">
    <citation type="submission" date="2024-02" db="EMBL/GenBank/DDBJ databases">
        <authorList>
            <person name="Daric V."/>
            <person name="Darras S."/>
        </authorList>
    </citation>
    <scope>NUCLEOTIDE SEQUENCE [LARGE SCALE GENOMIC DNA]</scope>
</reference>